<keyword evidence="1" id="KW-0812">Transmembrane</keyword>
<accession>A0ABP4X2W3</accession>
<feature type="transmembrane region" description="Helical" evidence="1">
    <location>
        <begin position="20"/>
        <end position="42"/>
    </location>
</feature>
<feature type="transmembrane region" description="Helical" evidence="1">
    <location>
        <begin position="63"/>
        <end position="82"/>
    </location>
</feature>
<name>A0ABP4X2W3_9MICO</name>
<gene>
    <name evidence="2" type="ORF">GCM10009747_32660</name>
</gene>
<keyword evidence="1" id="KW-0472">Membrane</keyword>
<organism evidence="2 3">
    <name type="scientific">Agromyces humatus</name>
    <dbReference type="NCBI Taxonomy" id="279573"/>
    <lineage>
        <taxon>Bacteria</taxon>
        <taxon>Bacillati</taxon>
        <taxon>Actinomycetota</taxon>
        <taxon>Actinomycetes</taxon>
        <taxon>Micrococcales</taxon>
        <taxon>Microbacteriaceae</taxon>
        <taxon>Agromyces</taxon>
    </lineage>
</organism>
<comment type="caution">
    <text evidence="2">The sequence shown here is derived from an EMBL/GenBank/DDBJ whole genome shotgun (WGS) entry which is preliminary data.</text>
</comment>
<keyword evidence="3" id="KW-1185">Reference proteome</keyword>
<dbReference type="Proteomes" id="UP001500506">
    <property type="component" value="Unassembled WGS sequence"/>
</dbReference>
<evidence type="ECO:0000313" key="2">
    <source>
        <dbReference type="EMBL" id="GAA1769036.1"/>
    </source>
</evidence>
<keyword evidence="1" id="KW-1133">Transmembrane helix</keyword>
<protein>
    <recommendedName>
        <fullName evidence="4">PQ-loop repeat-containing protein</fullName>
    </recommendedName>
</protein>
<sequence>MALHEASAQWVFLPMRSHPAFRTFGAMDVAVLAGVVSTGLFAMSYMPMLLKAARTKDLSSYSFGNLAITNLGNVVYSLYVFSLPFGPIWFLHSFYLVACGLMLVWFLHYGGAWRRFLARRRDAWRERAAANDRSSQSPVRSAA</sequence>
<proteinExistence type="predicted"/>
<feature type="transmembrane region" description="Helical" evidence="1">
    <location>
        <begin position="88"/>
        <end position="111"/>
    </location>
</feature>
<dbReference type="EMBL" id="BAAANH010000007">
    <property type="protein sequence ID" value="GAA1769036.1"/>
    <property type="molecule type" value="Genomic_DNA"/>
</dbReference>
<evidence type="ECO:0008006" key="4">
    <source>
        <dbReference type="Google" id="ProtNLM"/>
    </source>
</evidence>
<reference evidence="3" key="1">
    <citation type="journal article" date="2019" name="Int. J. Syst. Evol. Microbiol.">
        <title>The Global Catalogue of Microorganisms (GCM) 10K type strain sequencing project: providing services to taxonomists for standard genome sequencing and annotation.</title>
        <authorList>
            <consortium name="The Broad Institute Genomics Platform"/>
            <consortium name="The Broad Institute Genome Sequencing Center for Infectious Disease"/>
            <person name="Wu L."/>
            <person name="Ma J."/>
        </authorList>
    </citation>
    <scope>NUCLEOTIDE SEQUENCE [LARGE SCALE GENOMIC DNA]</scope>
    <source>
        <strain evidence="3">JCM 14319</strain>
    </source>
</reference>
<dbReference type="Gene3D" id="1.20.1280.290">
    <property type="match status" value="1"/>
</dbReference>
<evidence type="ECO:0000256" key="1">
    <source>
        <dbReference type="SAM" id="Phobius"/>
    </source>
</evidence>
<evidence type="ECO:0000313" key="3">
    <source>
        <dbReference type="Proteomes" id="UP001500506"/>
    </source>
</evidence>